<name>A0A7S1J9Z9_9EUGL</name>
<sequence>MSEFENQGSSPSSPSSINVCCSFSLDSPASSSTKLLSNESLRASIVGHTLSRAEWRKLYDDPQWQSGKVRALETKGYIFAGLKLWFVVFLGGQVHDHVDVLEGFLKWWRNSSMWKKGFLRMRAFAKSIKKVQRWYRERRAYKEELITRLIAHWRLLETSKQMMDRIAVLGNPQHGASEEQRMYQLIKKKESLEKPVPETTKRATVRWLYWQCWKRFCPRWREAYAQLKIARAKKMALYDETPVGPIENFPDYEKAMQNAVKDISHCKQAMPKFDFDPQHISVKELIQVSKKTQPWQINHLFEGVKKLPVLDKPLLMAAADRVVNSSASAKSFLKASKLLLQSCAEGTAVKVPRPPSEASRLGVFITRMGQLKDAPAETGSSQAYYHDPGLEDGGAQSLLKNGMCRPLQAHPPRVTHLTRPEVPPFGRAPHAMPTANSFKQWDHSLASPASAAMDSGRMAKHLVAGSAGRSGRMKPNLKNLKTCRLPSIPRLAVPPEIPAHE</sequence>
<dbReference type="EMBL" id="HBGA01129055">
    <property type="protein sequence ID" value="CAD9036565.1"/>
    <property type="molecule type" value="Transcribed_RNA"/>
</dbReference>
<reference evidence="1" key="1">
    <citation type="submission" date="2021-01" db="EMBL/GenBank/DDBJ databases">
        <authorList>
            <person name="Corre E."/>
            <person name="Pelletier E."/>
            <person name="Niang G."/>
            <person name="Scheremetjew M."/>
            <person name="Finn R."/>
            <person name="Kale V."/>
            <person name="Holt S."/>
            <person name="Cochrane G."/>
            <person name="Meng A."/>
            <person name="Brown T."/>
            <person name="Cohen L."/>
        </authorList>
    </citation>
    <scope>NUCLEOTIDE SEQUENCE</scope>
    <source>
        <strain evidence="1">NIES-381</strain>
    </source>
</reference>
<evidence type="ECO:0000313" key="1">
    <source>
        <dbReference type="EMBL" id="CAD9036565.1"/>
    </source>
</evidence>
<organism evidence="1">
    <name type="scientific">Eutreptiella gymnastica</name>
    <dbReference type="NCBI Taxonomy" id="73025"/>
    <lineage>
        <taxon>Eukaryota</taxon>
        <taxon>Discoba</taxon>
        <taxon>Euglenozoa</taxon>
        <taxon>Euglenida</taxon>
        <taxon>Spirocuta</taxon>
        <taxon>Euglenophyceae</taxon>
        <taxon>Eutreptiales</taxon>
        <taxon>Eutreptiaceae</taxon>
        <taxon>Eutreptiella</taxon>
    </lineage>
</organism>
<accession>A0A7S1J9Z9</accession>
<dbReference type="AlphaFoldDB" id="A0A7S1J9Z9"/>
<proteinExistence type="predicted"/>
<gene>
    <name evidence="1" type="ORF">EGYM00392_LOCUS47722</name>
</gene>
<protein>
    <submittedName>
        <fullName evidence="1">Uncharacterized protein</fullName>
    </submittedName>
</protein>